<dbReference type="Gene3D" id="3.10.490.10">
    <property type="entry name" value="Gamma-glutamyl cyclotransferase-like"/>
    <property type="match status" value="1"/>
</dbReference>
<evidence type="ECO:0000259" key="2">
    <source>
        <dbReference type="Pfam" id="PF06094"/>
    </source>
</evidence>
<gene>
    <name evidence="3" type="ORF">TRIREDRAFT_102468</name>
</gene>
<proteinExistence type="predicted"/>
<name>G0R6Q3_HYPJQ</name>
<dbReference type="Pfam" id="PF06094">
    <property type="entry name" value="GGACT"/>
    <property type="match status" value="1"/>
</dbReference>
<dbReference type="eggNOG" id="ENOG502TDGP">
    <property type="taxonomic scope" value="Eukaryota"/>
</dbReference>
<evidence type="ECO:0000313" key="4">
    <source>
        <dbReference type="Proteomes" id="UP000008984"/>
    </source>
</evidence>
<dbReference type="InterPro" id="IPR009288">
    <property type="entry name" value="AIG2-like_dom"/>
</dbReference>
<feature type="region of interest" description="Disordered" evidence="1">
    <location>
        <begin position="174"/>
        <end position="193"/>
    </location>
</feature>
<dbReference type="KEGG" id="tre:TRIREDRAFT_102468"/>
<feature type="domain" description="Gamma-glutamylcyclotransferase AIG2-like" evidence="2">
    <location>
        <begin position="575"/>
        <end position="662"/>
    </location>
</feature>
<evidence type="ECO:0000313" key="3">
    <source>
        <dbReference type="EMBL" id="EGR52169.1"/>
    </source>
</evidence>
<keyword evidence="4" id="KW-1185">Reference proteome</keyword>
<dbReference type="RefSeq" id="XP_006961145.1">
    <property type="nucleotide sequence ID" value="XM_006961083.1"/>
</dbReference>
<dbReference type="CDD" id="cd06661">
    <property type="entry name" value="GGCT_like"/>
    <property type="match status" value="1"/>
</dbReference>
<dbReference type="HOGENOM" id="CLU_405460_0_0_1"/>
<dbReference type="InterPro" id="IPR036568">
    <property type="entry name" value="GGCT-like_sf"/>
</dbReference>
<feature type="compositionally biased region" description="Polar residues" evidence="1">
    <location>
        <begin position="180"/>
        <end position="189"/>
    </location>
</feature>
<dbReference type="OrthoDB" id="5430299at2759"/>
<reference evidence="3 4" key="1">
    <citation type="journal article" date="2008" name="Nat. Biotechnol.">
        <title>Genome sequencing and analysis of the biomass-degrading fungus Trichoderma reesei (syn. Hypocrea jecorina).</title>
        <authorList>
            <person name="Martinez D."/>
            <person name="Berka R.M."/>
            <person name="Henrissat B."/>
            <person name="Saloheimo M."/>
            <person name="Arvas M."/>
            <person name="Baker S.E."/>
            <person name="Chapman J."/>
            <person name="Chertkov O."/>
            <person name="Coutinho P.M."/>
            <person name="Cullen D."/>
            <person name="Danchin E.G."/>
            <person name="Grigoriev I.V."/>
            <person name="Harris P."/>
            <person name="Jackson M."/>
            <person name="Kubicek C.P."/>
            <person name="Han C.S."/>
            <person name="Ho I."/>
            <person name="Larrondo L.F."/>
            <person name="de Leon A.L."/>
            <person name="Magnuson J.K."/>
            <person name="Merino S."/>
            <person name="Misra M."/>
            <person name="Nelson B."/>
            <person name="Putnam N."/>
            <person name="Robbertse B."/>
            <person name="Salamov A.A."/>
            <person name="Schmoll M."/>
            <person name="Terry A."/>
            <person name="Thayer N."/>
            <person name="Westerholm-Parvinen A."/>
            <person name="Schoch C.L."/>
            <person name="Yao J."/>
            <person name="Barabote R."/>
            <person name="Nelson M.A."/>
            <person name="Detter C."/>
            <person name="Bruce D."/>
            <person name="Kuske C.R."/>
            <person name="Xie G."/>
            <person name="Richardson P."/>
            <person name="Rokhsar D.S."/>
            <person name="Lucas S.M."/>
            <person name="Rubin E.M."/>
            <person name="Dunn-Coleman N."/>
            <person name="Ward M."/>
            <person name="Brettin T.S."/>
        </authorList>
    </citation>
    <scope>NUCLEOTIDE SEQUENCE [LARGE SCALE GENOMIC DNA]</scope>
    <source>
        <strain evidence="3 4">QM6a</strain>
    </source>
</reference>
<dbReference type="SUPFAM" id="SSF110857">
    <property type="entry name" value="Gamma-glutamyl cyclotransferase-like"/>
    <property type="match status" value="1"/>
</dbReference>
<sequence>MIPPLDAASPSPQAPDNTTMETIEARNARFDEISWKLARRRLQVDEYWKALDEEIPDPQEQEEFYTYSLHLSLPHLANPSGNLTPARFVEIADSINFLNEAERKELLPGLEWAVRPWIPLGYDKTTLYRLFPAIHNLTPQSDKYPLTDHEVLDTAFLGVNTTVQPREPVSAAEIGAPSTYHRSSLSQSAEPDDAEAPGFVFHELGVLESLECETADEMPTTFEQSADWEGDWEPTGFCVVARLGHTGHIDGVYVIYNMNPLQENSLERKQVTHRAWGIPPSSPEQQFSCARIGNALRDFGFEYKLAWDEQVHHPVELVWHKGEAIQVLGLGIQHSIFSSWSMCILITAVISGRDLAANVAAFDTAADDDDDSNVSKPDQEMWRTLFGFSSDEAARAIRNWRADFARPTISQAAWLLVKEAKMAEGFNKEAYEYELSRTRAAQKSQLKSREAVQYDEAKYLVKLDECDSLPSAESVDLMRFLPAKPNILHGTDDDGNMTRFCLVSSSQKTDFINALSAAHPSFQPTLIRTSVASKDLSTTCYPTLGIDTTLPQFRPANTSSLLAARPAQDEYPVWYFFYGTLADANVLCRVIGSAVNTATDISYKRARIQRGRLTLLGEKYLALVDANQESVVDGWAYQVKSQVEEDSLRVYETGKYEVVRCTMGFIGADIRPDCDLVG</sequence>
<dbReference type="EMBL" id="GL985056">
    <property type="protein sequence ID" value="EGR52169.1"/>
    <property type="molecule type" value="Genomic_DNA"/>
</dbReference>
<dbReference type="Proteomes" id="UP000008984">
    <property type="component" value="Unassembled WGS sequence"/>
</dbReference>
<organism evidence="4">
    <name type="scientific">Hypocrea jecorina (strain QM6a)</name>
    <name type="common">Trichoderma reesei</name>
    <dbReference type="NCBI Taxonomy" id="431241"/>
    <lineage>
        <taxon>Eukaryota</taxon>
        <taxon>Fungi</taxon>
        <taxon>Dikarya</taxon>
        <taxon>Ascomycota</taxon>
        <taxon>Pezizomycotina</taxon>
        <taxon>Sordariomycetes</taxon>
        <taxon>Hypocreomycetidae</taxon>
        <taxon>Hypocreales</taxon>
        <taxon>Hypocreaceae</taxon>
        <taxon>Trichoderma</taxon>
    </lineage>
</organism>
<dbReference type="VEuPathDB" id="FungiDB:TRIREDRAFT_102468"/>
<dbReference type="GeneID" id="18480403"/>
<evidence type="ECO:0000256" key="1">
    <source>
        <dbReference type="SAM" id="MobiDB-lite"/>
    </source>
</evidence>
<dbReference type="AlphaFoldDB" id="G0R6Q3"/>
<dbReference type="STRING" id="431241.G0R6Q3"/>
<dbReference type="InterPro" id="IPR013024">
    <property type="entry name" value="GGCT-like"/>
</dbReference>
<accession>G0R6Q3</accession>
<protein>
    <submittedName>
        <fullName evidence="3">Predicted protein</fullName>
    </submittedName>
</protein>